<evidence type="ECO:0000256" key="1">
    <source>
        <dbReference type="SAM" id="MobiDB-lite"/>
    </source>
</evidence>
<dbReference type="Pfam" id="PF11951">
    <property type="entry name" value="Fungal_trans_2"/>
    <property type="match status" value="1"/>
</dbReference>
<reference evidence="2 3" key="1">
    <citation type="submission" date="2024-07" db="EMBL/GenBank/DDBJ databases">
        <title>Section-level genome sequencing and comparative genomics of Aspergillus sections Usti and Cavernicolus.</title>
        <authorList>
            <consortium name="Lawrence Berkeley National Laboratory"/>
            <person name="Nybo J.L."/>
            <person name="Vesth T.C."/>
            <person name="Theobald S."/>
            <person name="Frisvad J.C."/>
            <person name="Larsen T.O."/>
            <person name="Kjaerboelling I."/>
            <person name="Rothschild-Mancinelli K."/>
            <person name="Lyhne E.K."/>
            <person name="Kogle M.E."/>
            <person name="Barry K."/>
            <person name="Clum A."/>
            <person name="Na H."/>
            <person name="Ledsgaard L."/>
            <person name="Lin J."/>
            <person name="Lipzen A."/>
            <person name="Kuo A."/>
            <person name="Riley R."/>
            <person name="Mondo S."/>
            <person name="LaButti K."/>
            <person name="Haridas S."/>
            <person name="Pangalinan J."/>
            <person name="Salamov A.A."/>
            <person name="Simmons B.A."/>
            <person name="Magnuson J.K."/>
            <person name="Chen J."/>
            <person name="Drula E."/>
            <person name="Henrissat B."/>
            <person name="Wiebenga A."/>
            <person name="Lubbers R.J."/>
            <person name="Gomes A.C."/>
            <person name="Macurrencykelacurrency M.R."/>
            <person name="Stajich J."/>
            <person name="Grigoriev I.V."/>
            <person name="Mortensen U.H."/>
            <person name="De vries R.P."/>
            <person name="Baker S.E."/>
            <person name="Andersen M.R."/>
        </authorList>
    </citation>
    <scope>NUCLEOTIDE SEQUENCE [LARGE SCALE GENOMIC DNA]</scope>
    <source>
        <strain evidence="2 3">CBS 756.74</strain>
    </source>
</reference>
<organism evidence="2 3">
    <name type="scientific">Aspergillus pseudodeflectus</name>
    <dbReference type="NCBI Taxonomy" id="176178"/>
    <lineage>
        <taxon>Eukaryota</taxon>
        <taxon>Fungi</taxon>
        <taxon>Dikarya</taxon>
        <taxon>Ascomycota</taxon>
        <taxon>Pezizomycotina</taxon>
        <taxon>Eurotiomycetes</taxon>
        <taxon>Eurotiomycetidae</taxon>
        <taxon>Eurotiales</taxon>
        <taxon>Aspergillaceae</taxon>
        <taxon>Aspergillus</taxon>
        <taxon>Aspergillus subgen. Nidulantes</taxon>
    </lineage>
</organism>
<dbReference type="InterPro" id="IPR021858">
    <property type="entry name" value="Fun_TF"/>
</dbReference>
<comment type="caution">
    <text evidence="2">The sequence shown here is derived from an EMBL/GenBank/DDBJ whole genome shotgun (WGS) entry which is preliminary data.</text>
</comment>
<keyword evidence="3" id="KW-1185">Reference proteome</keyword>
<dbReference type="Proteomes" id="UP001610444">
    <property type="component" value="Unassembled WGS sequence"/>
</dbReference>
<name>A0ABR4K6P3_9EURO</name>
<feature type="region of interest" description="Disordered" evidence="1">
    <location>
        <begin position="1"/>
        <end position="33"/>
    </location>
</feature>
<dbReference type="EMBL" id="JBFXLR010000029">
    <property type="protein sequence ID" value="KAL2847409.1"/>
    <property type="molecule type" value="Genomic_DNA"/>
</dbReference>
<dbReference type="PANTHER" id="PTHR37540:SF5">
    <property type="entry name" value="TRANSCRIPTION FACTOR DOMAIN-CONTAINING PROTEIN"/>
    <property type="match status" value="1"/>
</dbReference>
<sequence length="541" mass="60452">MDSRPNSGVPDSGSTKRKPSLLEPGVPNKCEPSTTQRSFMFVDTQNDLSQEFGVGREKMAFLSKLAHRRRKKESIQRLKTSQRANNQQLATSEDLVMQGATRQGACALNGYLGQGYVDPFDTSSVSMTDSMNLYFHHFRVQVAPTAIPFDGAREGRVWAQVSASLPALRYIGLFLAAENKAVLESTHRGSLSASAKASQEAIRYRVQAIKHLNKVLQQPDTAVTESTLWCVSTMKHCEALSGQFTALQAHKKGLRALIDLAGGLENLGHALLSTIYQGDIATAALNDSQPCFPMLPSFRRAVLDETAMFSSSDGNYDYGQSIPRSLSGFGTRFIDAAWYGELNSDMRTTLHACRRLFVHFEMATRFPTLVKPTDKDLYIILLHHLLSLRFSHRENDLNDPLRRTLFAYAYLRIWNFRGFSVTRHILNGLKRSLIPHIAYFQTTAPDLLLWIAFIGSMASQGYESYPWFVGTLRDVAVHMNVMKWDEARTILVGFFYSDRTGYRTGEDLWKEVMAPSPPCIGPAVSEFISGPTSTGYGKDIL</sequence>
<evidence type="ECO:0008006" key="4">
    <source>
        <dbReference type="Google" id="ProtNLM"/>
    </source>
</evidence>
<gene>
    <name evidence="2" type="ORF">BJX68DRAFT_240081</name>
</gene>
<protein>
    <recommendedName>
        <fullName evidence="4">Fungal-specific transcription factor domain-containing protein</fullName>
    </recommendedName>
</protein>
<proteinExistence type="predicted"/>
<dbReference type="GeneID" id="98155788"/>
<evidence type="ECO:0000313" key="2">
    <source>
        <dbReference type="EMBL" id="KAL2847409.1"/>
    </source>
</evidence>
<evidence type="ECO:0000313" key="3">
    <source>
        <dbReference type="Proteomes" id="UP001610444"/>
    </source>
</evidence>
<accession>A0ABR4K6P3</accession>
<dbReference type="RefSeq" id="XP_070897732.1">
    <property type="nucleotide sequence ID" value="XM_071040624.1"/>
</dbReference>
<dbReference type="PANTHER" id="PTHR37540">
    <property type="entry name" value="TRANSCRIPTION FACTOR (ACR-2), PUTATIVE-RELATED-RELATED"/>
    <property type="match status" value="1"/>
</dbReference>